<keyword evidence="3" id="KW-1185">Reference proteome</keyword>
<dbReference type="EMBL" id="BAAAVS010000023">
    <property type="protein sequence ID" value="GAA3035961.1"/>
    <property type="molecule type" value="Genomic_DNA"/>
</dbReference>
<evidence type="ECO:0000313" key="2">
    <source>
        <dbReference type="EMBL" id="GAA3035961.1"/>
    </source>
</evidence>
<organism evidence="2 3">
    <name type="scientific">Gordonia defluvii</name>
    <dbReference type="NCBI Taxonomy" id="283718"/>
    <lineage>
        <taxon>Bacteria</taxon>
        <taxon>Bacillati</taxon>
        <taxon>Actinomycetota</taxon>
        <taxon>Actinomycetes</taxon>
        <taxon>Mycobacteriales</taxon>
        <taxon>Gordoniaceae</taxon>
        <taxon>Gordonia</taxon>
    </lineage>
</organism>
<name>A0ABP6LAR4_9ACTN</name>
<dbReference type="Proteomes" id="UP001501035">
    <property type="component" value="Unassembled WGS sequence"/>
</dbReference>
<comment type="caution">
    <text evidence="2">The sequence shown here is derived from an EMBL/GenBank/DDBJ whole genome shotgun (WGS) entry which is preliminary data.</text>
</comment>
<evidence type="ECO:0000259" key="1">
    <source>
        <dbReference type="Pfam" id="PF16170"/>
    </source>
</evidence>
<gene>
    <name evidence="2" type="ORF">GCM10010528_15840</name>
</gene>
<sequence>MIALVGASPAIISTRRRLARSPLAFRLVDDPARADLVVTDAAAPSSNYLTVAAEQIPNRFYLRDESVGYVVAALTQAQLAGATGVRVRPPVQHNPPIEKRRRWRRPVDPLTRFDPGDYDWLTAESAWAGVFDGEACVRADGAEVIARLRARGQVDGNDGRYHWAGILHGAQAPELFDSGTKRVEVSCGRGAAVPAKLAEITQWGTVRMTGVGTPPWLAD</sequence>
<protein>
    <recommendedName>
        <fullName evidence="1">DUF4873 domain-containing protein</fullName>
    </recommendedName>
</protein>
<dbReference type="RefSeq" id="WP_290713349.1">
    <property type="nucleotide sequence ID" value="NZ_BAAAVS010000023.1"/>
</dbReference>
<dbReference type="InterPro" id="IPR032371">
    <property type="entry name" value="DUF4873"/>
</dbReference>
<proteinExistence type="predicted"/>
<accession>A0ABP6LAR4</accession>
<feature type="domain" description="DUF4873" evidence="1">
    <location>
        <begin position="130"/>
        <end position="216"/>
    </location>
</feature>
<reference evidence="3" key="1">
    <citation type="journal article" date="2019" name="Int. J. Syst. Evol. Microbiol.">
        <title>The Global Catalogue of Microorganisms (GCM) 10K type strain sequencing project: providing services to taxonomists for standard genome sequencing and annotation.</title>
        <authorList>
            <consortium name="The Broad Institute Genomics Platform"/>
            <consortium name="The Broad Institute Genome Sequencing Center for Infectious Disease"/>
            <person name="Wu L."/>
            <person name="Ma J."/>
        </authorList>
    </citation>
    <scope>NUCLEOTIDE SEQUENCE [LARGE SCALE GENOMIC DNA]</scope>
    <source>
        <strain evidence="3">JCM 14234</strain>
    </source>
</reference>
<evidence type="ECO:0000313" key="3">
    <source>
        <dbReference type="Proteomes" id="UP001501035"/>
    </source>
</evidence>
<dbReference type="Pfam" id="PF16170">
    <property type="entry name" value="DUF4873"/>
    <property type="match status" value="1"/>
</dbReference>